<dbReference type="InterPro" id="IPR003382">
    <property type="entry name" value="Flavoprotein"/>
</dbReference>
<keyword evidence="2" id="KW-0341">Growth regulation</keyword>
<dbReference type="Proteomes" id="UP001603857">
    <property type="component" value="Unassembled WGS sequence"/>
</dbReference>
<comment type="pathway">
    <text evidence="7">Cofactor biosynthesis; coenzyme A biosynthesis; CoA from (R)-pantothenate: step 3/5.</text>
</comment>
<evidence type="ECO:0000256" key="1">
    <source>
        <dbReference type="ARBA" id="ARBA00001917"/>
    </source>
</evidence>
<dbReference type="GO" id="GO:0004633">
    <property type="term" value="F:phosphopantothenoylcysteine decarboxylase activity"/>
    <property type="evidence" value="ECO:0007669"/>
    <property type="project" value="UniProtKB-EC"/>
</dbReference>
<dbReference type="AlphaFoldDB" id="A0ABD1M3U6"/>
<comment type="caution">
    <text evidence="10">The sequence shown here is derived from an EMBL/GenBank/DDBJ whole genome shotgun (WGS) entry which is preliminary data.</text>
</comment>
<dbReference type="PANTHER" id="PTHR14359">
    <property type="entry name" value="HOMO-OLIGOMERIC FLAVIN CONTAINING CYS DECARBOXYLASE FAMILY"/>
    <property type="match status" value="1"/>
</dbReference>
<evidence type="ECO:0000256" key="4">
    <source>
        <dbReference type="ARBA" id="ARBA00022793"/>
    </source>
</evidence>
<dbReference type="EC" id="4.1.1.36" evidence="8"/>
<evidence type="ECO:0000259" key="9">
    <source>
        <dbReference type="Pfam" id="PF02441"/>
    </source>
</evidence>
<reference evidence="10 11" key="1">
    <citation type="submission" date="2024-08" db="EMBL/GenBank/DDBJ databases">
        <title>Insights into the chromosomal genome structure of Flemingia macrophylla.</title>
        <authorList>
            <person name="Ding Y."/>
            <person name="Zhao Y."/>
            <person name="Bi W."/>
            <person name="Wu M."/>
            <person name="Zhao G."/>
            <person name="Gong Y."/>
            <person name="Li W."/>
            <person name="Zhang P."/>
        </authorList>
    </citation>
    <scope>NUCLEOTIDE SEQUENCE [LARGE SCALE GENOMIC DNA]</scope>
    <source>
        <strain evidence="10">DYQJB</strain>
        <tissue evidence="10">Leaf</tissue>
    </source>
</reference>
<keyword evidence="4" id="KW-0210">Decarboxylase</keyword>
<dbReference type="PANTHER" id="PTHR14359:SF6">
    <property type="entry name" value="PHOSPHOPANTOTHENOYLCYSTEINE DECARBOXYLASE"/>
    <property type="match status" value="1"/>
</dbReference>
<gene>
    <name evidence="10" type="ORF">Fmac_018007</name>
</gene>
<keyword evidence="4" id="KW-0456">Lyase</keyword>
<comment type="cofactor">
    <cofactor evidence="1">
        <name>FMN</name>
        <dbReference type="ChEBI" id="CHEBI:58210"/>
    </cofactor>
</comment>
<feature type="domain" description="Flavoprotein" evidence="9">
    <location>
        <begin position="25"/>
        <end position="192"/>
    </location>
</feature>
<evidence type="ECO:0000256" key="7">
    <source>
        <dbReference type="ARBA" id="ARBA00060685"/>
    </source>
</evidence>
<comment type="similarity">
    <text evidence="6">Belongs to the HFCD (homooligomeric flavin containing Cys decarboxylase) superfamily.</text>
</comment>
<dbReference type="InterPro" id="IPR036551">
    <property type="entry name" value="Flavin_trans-like"/>
</dbReference>
<organism evidence="10 11">
    <name type="scientific">Flemingia macrophylla</name>
    <dbReference type="NCBI Taxonomy" id="520843"/>
    <lineage>
        <taxon>Eukaryota</taxon>
        <taxon>Viridiplantae</taxon>
        <taxon>Streptophyta</taxon>
        <taxon>Embryophyta</taxon>
        <taxon>Tracheophyta</taxon>
        <taxon>Spermatophyta</taxon>
        <taxon>Magnoliopsida</taxon>
        <taxon>eudicotyledons</taxon>
        <taxon>Gunneridae</taxon>
        <taxon>Pentapetalae</taxon>
        <taxon>rosids</taxon>
        <taxon>fabids</taxon>
        <taxon>Fabales</taxon>
        <taxon>Fabaceae</taxon>
        <taxon>Papilionoideae</taxon>
        <taxon>50 kb inversion clade</taxon>
        <taxon>NPAAA clade</taxon>
        <taxon>indigoferoid/millettioid clade</taxon>
        <taxon>Phaseoleae</taxon>
        <taxon>Flemingia</taxon>
    </lineage>
</organism>
<name>A0ABD1M3U6_9FABA</name>
<protein>
    <recommendedName>
        <fullName evidence="8">phosphopantothenoylcysteine decarboxylase</fullName>
        <ecNumber evidence="8">4.1.1.36</ecNumber>
    </recommendedName>
</protein>
<keyword evidence="11" id="KW-1185">Reference proteome</keyword>
<evidence type="ECO:0000313" key="10">
    <source>
        <dbReference type="EMBL" id="KAL2330426.1"/>
    </source>
</evidence>
<dbReference type="GO" id="GO:0015937">
    <property type="term" value="P:coenzyme A biosynthetic process"/>
    <property type="evidence" value="ECO:0007669"/>
    <property type="project" value="UniProtKB-KW"/>
</dbReference>
<keyword evidence="3" id="KW-0288">FMN</keyword>
<evidence type="ECO:0000256" key="8">
    <source>
        <dbReference type="ARBA" id="ARBA00066422"/>
    </source>
</evidence>
<dbReference type="Pfam" id="PF02441">
    <property type="entry name" value="Flavoprotein"/>
    <property type="match status" value="1"/>
</dbReference>
<keyword evidence="3" id="KW-0285">Flavoprotein</keyword>
<evidence type="ECO:0000256" key="2">
    <source>
        <dbReference type="ARBA" id="ARBA00022604"/>
    </source>
</evidence>
<proteinExistence type="inferred from homology"/>
<dbReference type="EMBL" id="JBGMDY010000006">
    <property type="protein sequence ID" value="KAL2330426.1"/>
    <property type="molecule type" value="Genomic_DNA"/>
</dbReference>
<evidence type="ECO:0000256" key="3">
    <source>
        <dbReference type="ARBA" id="ARBA00022643"/>
    </source>
</evidence>
<accession>A0ABD1M3U6</accession>
<sequence>MDCLGPNPSSDIVQSKARVPPTKPRVILAACGCVAAAKFGVLCRCFIEWAEIRCLITKPSLRFIDRATIPNDVYVYSDSHESYTWRRMDVELLEWADIMVIAPLSANTLAKITGGLCDNLLTSTVRAWDPSKKLIFAAPSMSTLMWKHPLTEEHCTSIVNLGITLIRPFSQRSGEEEFETGAMADPSEISRNVRIAYRNISGKNDGRA</sequence>
<keyword evidence="5" id="KW-0173">Coenzyme A biosynthesis</keyword>
<dbReference type="Gene3D" id="3.40.50.1950">
    <property type="entry name" value="Flavin prenyltransferase-like"/>
    <property type="match status" value="1"/>
</dbReference>
<evidence type="ECO:0000256" key="5">
    <source>
        <dbReference type="ARBA" id="ARBA00022993"/>
    </source>
</evidence>
<evidence type="ECO:0000256" key="6">
    <source>
        <dbReference type="ARBA" id="ARBA00038350"/>
    </source>
</evidence>
<dbReference type="SUPFAM" id="SSF52507">
    <property type="entry name" value="Homo-oligomeric flavin-containing Cys decarboxylases, HFCD"/>
    <property type="match status" value="1"/>
</dbReference>
<evidence type="ECO:0000313" key="11">
    <source>
        <dbReference type="Proteomes" id="UP001603857"/>
    </source>
</evidence>